<dbReference type="Proteomes" id="UP001162960">
    <property type="component" value="Chromosome"/>
</dbReference>
<reference evidence="3 6" key="1">
    <citation type="submission" date="2015-09" db="EMBL/GenBank/DDBJ databases">
        <authorList>
            <consortium name="Pathogen Informatics"/>
        </authorList>
    </citation>
    <scope>NUCLEOTIDE SEQUENCE [LARGE SCALE GENOMIC DNA]</scope>
    <source>
        <strain evidence="3 6">2789STDY5834899</strain>
    </source>
</reference>
<evidence type="ECO:0000313" key="3">
    <source>
        <dbReference type="EMBL" id="CUP81578.1"/>
    </source>
</evidence>
<dbReference type="RefSeq" id="WP_055300369.1">
    <property type="nucleotide sequence ID" value="NZ_CAXKYD010000050.1"/>
</dbReference>
<evidence type="ECO:0000313" key="5">
    <source>
        <dbReference type="EMBL" id="UYU89089.1"/>
    </source>
</evidence>
<proteinExistence type="predicted"/>
<dbReference type="Pfam" id="PF13944">
    <property type="entry name" value="Calycin_like"/>
    <property type="match status" value="1"/>
</dbReference>
<feature type="signal peptide" evidence="1">
    <location>
        <begin position="1"/>
        <end position="22"/>
    </location>
</feature>
<gene>
    <name evidence="4" type="ORF">DW011_11960</name>
    <name evidence="3" type="ORF">ERS852511_03310</name>
    <name evidence="5" type="ORF">KQP74_14125</name>
</gene>
<evidence type="ECO:0000313" key="7">
    <source>
        <dbReference type="Proteomes" id="UP000283616"/>
    </source>
</evidence>
<organism evidence="3 6">
    <name type="scientific">Bacteroides thetaiotaomicron</name>
    <dbReference type="NCBI Taxonomy" id="818"/>
    <lineage>
        <taxon>Bacteria</taxon>
        <taxon>Pseudomonadati</taxon>
        <taxon>Bacteroidota</taxon>
        <taxon>Bacteroidia</taxon>
        <taxon>Bacteroidales</taxon>
        <taxon>Bacteroidaceae</taxon>
        <taxon>Bacteroides</taxon>
    </lineage>
</organism>
<evidence type="ECO:0000259" key="2">
    <source>
        <dbReference type="Pfam" id="PF13944"/>
    </source>
</evidence>
<keyword evidence="3" id="KW-0449">Lipoprotein</keyword>
<reference evidence="4 7" key="2">
    <citation type="submission" date="2018-08" db="EMBL/GenBank/DDBJ databases">
        <title>A genome reference for cultivated species of the human gut microbiota.</title>
        <authorList>
            <person name="Zou Y."/>
            <person name="Xue W."/>
            <person name="Luo G."/>
        </authorList>
    </citation>
    <scope>NUCLEOTIDE SEQUENCE [LARGE SCALE GENOMIC DNA]</scope>
    <source>
        <strain evidence="4 7">AF37-12</strain>
    </source>
</reference>
<dbReference type="AlphaFoldDB" id="A0A174RE85"/>
<sequence>MKKNLLYLLMLLCSVSMFTSCGDDDDKDDNKADVAGTYAGTLGVTLDGEGPISSSQSIELTSPADNKINFVLKNFILQAGMGGEAGQSVPVGNIKITDIDLVGTNGNYTFTKTANIKIEAGDKEGIASDAWMGPIISGTSGIPVTLKGTITGNDIKLDITIPFMNMNIAVQFSGAKK</sequence>
<dbReference type="PROSITE" id="PS51257">
    <property type="entry name" value="PROKAR_LIPOPROTEIN"/>
    <property type="match status" value="1"/>
</dbReference>
<dbReference type="InterPro" id="IPR024311">
    <property type="entry name" value="Lipocalin-like"/>
</dbReference>
<keyword evidence="1" id="KW-0732">Signal</keyword>
<dbReference type="EMBL" id="CZAP01000013">
    <property type="protein sequence ID" value="CUP81578.1"/>
    <property type="molecule type" value="Genomic_DNA"/>
</dbReference>
<evidence type="ECO:0000256" key="1">
    <source>
        <dbReference type="SAM" id="SignalP"/>
    </source>
</evidence>
<name>A0A174RE85_BACT4</name>
<dbReference type="Proteomes" id="UP000283616">
    <property type="component" value="Unassembled WGS sequence"/>
</dbReference>
<accession>A0A174RE85</accession>
<evidence type="ECO:0000313" key="4">
    <source>
        <dbReference type="EMBL" id="RHL58785.1"/>
    </source>
</evidence>
<feature type="domain" description="Lipocalin-like" evidence="2">
    <location>
        <begin position="34"/>
        <end position="174"/>
    </location>
</feature>
<dbReference type="EMBL" id="QROV01000012">
    <property type="protein sequence ID" value="RHL58785.1"/>
    <property type="molecule type" value="Genomic_DNA"/>
</dbReference>
<dbReference type="EMBL" id="CP083685">
    <property type="protein sequence ID" value="UYU89089.1"/>
    <property type="molecule type" value="Genomic_DNA"/>
</dbReference>
<dbReference type="Gene3D" id="2.40.128.350">
    <property type="match status" value="1"/>
</dbReference>
<evidence type="ECO:0000313" key="6">
    <source>
        <dbReference type="Proteomes" id="UP000095576"/>
    </source>
</evidence>
<feature type="chain" id="PRO_5043136750" evidence="1">
    <location>
        <begin position="23"/>
        <end position="177"/>
    </location>
</feature>
<protein>
    <submittedName>
        <fullName evidence="5">Calycin-like domain-containing protein</fullName>
    </submittedName>
    <submittedName>
        <fullName evidence="3">Putative exported lipoprotein</fullName>
    </submittedName>
</protein>
<dbReference type="Proteomes" id="UP000095576">
    <property type="component" value="Unassembled WGS sequence"/>
</dbReference>
<reference evidence="5" key="3">
    <citation type="submission" date="2021-06" db="EMBL/GenBank/DDBJ databases">
        <title>Interrogation of the integrated mobile genetic elements in gut-associated Bacteroides with a consensus prediction approach.</title>
        <authorList>
            <person name="Campbell D.E."/>
            <person name="Leigh J.R."/>
            <person name="Kim T."/>
            <person name="England W."/>
            <person name="Whitaker R.J."/>
            <person name="Degnan P.H."/>
        </authorList>
    </citation>
    <scope>NUCLEOTIDE SEQUENCE</scope>
    <source>
        <strain evidence="5">VPI-3443</strain>
    </source>
</reference>